<dbReference type="HAMAP" id="MF_00445">
    <property type="entry name" value="NDH1_NuoN_1"/>
    <property type="match status" value="1"/>
</dbReference>
<feature type="transmembrane region" description="Helical" evidence="5">
    <location>
        <begin position="201"/>
        <end position="226"/>
    </location>
</feature>
<name>A0A175VE86_AEREN</name>
<dbReference type="GO" id="GO:0050136">
    <property type="term" value="F:NADH dehydrogenase (quinone) (non-electrogenic) activity"/>
    <property type="evidence" value="ECO:0007669"/>
    <property type="project" value="UniProtKB-UniRule"/>
</dbReference>
<feature type="domain" description="NADH:quinone oxidoreductase/Mrp antiporter transmembrane" evidence="7">
    <location>
        <begin position="122"/>
        <end position="420"/>
    </location>
</feature>
<feature type="transmembrane region" description="Helical" evidence="5">
    <location>
        <begin position="297"/>
        <end position="318"/>
    </location>
</feature>
<feature type="transmembrane region" description="Helical" evidence="5">
    <location>
        <begin position="330"/>
        <end position="351"/>
    </location>
</feature>
<evidence type="ECO:0000256" key="2">
    <source>
        <dbReference type="ARBA" id="ARBA00022692"/>
    </source>
</evidence>
<feature type="transmembrane region" description="Helical" evidence="5">
    <location>
        <begin position="406"/>
        <end position="426"/>
    </location>
</feature>
<comment type="subcellular location">
    <subcellularLocation>
        <location evidence="5">Cell membrane</location>
        <topology evidence="5">Multi-pass membrane protein</topology>
    </subcellularLocation>
    <subcellularLocation>
        <location evidence="1">Endomembrane system</location>
        <topology evidence="1">Multi-pass membrane protein</topology>
    </subcellularLocation>
    <subcellularLocation>
        <location evidence="6">Membrane</location>
        <topology evidence="6">Multi-pass membrane protein</topology>
    </subcellularLocation>
</comment>
<dbReference type="GO" id="GO:0048038">
    <property type="term" value="F:quinone binding"/>
    <property type="evidence" value="ECO:0007669"/>
    <property type="project" value="UniProtKB-KW"/>
</dbReference>
<evidence type="ECO:0000313" key="8">
    <source>
        <dbReference type="EMBL" id="KXU78799.1"/>
    </source>
</evidence>
<dbReference type="GO" id="GO:0012505">
    <property type="term" value="C:endomembrane system"/>
    <property type="evidence" value="ECO:0007669"/>
    <property type="project" value="UniProtKB-SubCell"/>
</dbReference>
<keyword evidence="5 8" id="KW-0830">Ubiquinone</keyword>
<dbReference type="InterPro" id="IPR001750">
    <property type="entry name" value="ND/Mrp_TM"/>
</dbReference>
<feature type="transmembrane region" description="Helical" evidence="5">
    <location>
        <begin position="71"/>
        <end position="91"/>
    </location>
</feature>
<feature type="transmembrane region" description="Helical" evidence="5">
    <location>
        <begin position="6"/>
        <end position="30"/>
    </location>
</feature>
<dbReference type="RefSeq" id="WP_061477246.1">
    <property type="nucleotide sequence ID" value="NZ_JAAKKI010000011.1"/>
</dbReference>
<accession>A0A175VE86</accession>
<dbReference type="GO" id="GO:0008137">
    <property type="term" value="F:NADH dehydrogenase (ubiquinone) activity"/>
    <property type="evidence" value="ECO:0007669"/>
    <property type="project" value="InterPro"/>
</dbReference>
<keyword evidence="5" id="KW-1278">Translocase</keyword>
<keyword evidence="5" id="KW-0520">NAD</keyword>
<comment type="subunit">
    <text evidence="5">NDH-1 is composed of 14 different subunits. Subunits NuoA, H, J, K, L, M, N constitute the membrane sector of the complex.</text>
</comment>
<dbReference type="STRING" id="29489.VL01_04240"/>
<feature type="transmembrane region" description="Helical" evidence="5">
    <location>
        <begin position="371"/>
        <end position="394"/>
    </location>
</feature>
<feature type="transmembrane region" description="Helical" evidence="5">
    <location>
        <begin position="238"/>
        <end position="259"/>
    </location>
</feature>
<dbReference type="GO" id="GO:0005886">
    <property type="term" value="C:plasma membrane"/>
    <property type="evidence" value="ECO:0007669"/>
    <property type="project" value="UniProtKB-SubCell"/>
</dbReference>
<comment type="function">
    <text evidence="5">NDH-1 shuttles electrons from NADH, via FMN and iron-sulfur (Fe-S) centers, to quinones in the respiratory chain. The immediate electron acceptor for the enzyme in this species is believed to be ubiquinone. Couples the redox reaction to proton translocation (for every two electrons transferred, four hydrogen ions are translocated across the cytoplasmic membrane), and thus conserves the redox energy in a proton gradient.</text>
</comment>
<dbReference type="OrthoDB" id="9768329at2"/>
<evidence type="ECO:0000256" key="1">
    <source>
        <dbReference type="ARBA" id="ARBA00004127"/>
    </source>
</evidence>
<keyword evidence="5" id="KW-1003">Cell membrane</keyword>
<evidence type="ECO:0000256" key="5">
    <source>
        <dbReference type="HAMAP-Rule" id="MF_00445"/>
    </source>
</evidence>
<feature type="transmembrane region" description="Helical" evidence="5">
    <location>
        <begin position="103"/>
        <end position="120"/>
    </location>
</feature>
<organism evidence="8 9">
    <name type="scientific">Aeromonas enteropelogenes</name>
    <name type="common">Aeromonas trota</name>
    <dbReference type="NCBI Taxonomy" id="29489"/>
    <lineage>
        <taxon>Bacteria</taxon>
        <taxon>Pseudomonadati</taxon>
        <taxon>Pseudomonadota</taxon>
        <taxon>Gammaproteobacteria</taxon>
        <taxon>Aeromonadales</taxon>
        <taxon>Aeromonadaceae</taxon>
        <taxon>Aeromonas</taxon>
    </lineage>
</organism>
<dbReference type="AlphaFoldDB" id="A0A175VE86"/>
<feature type="transmembrane region" description="Helical" evidence="5">
    <location>
        <begin position="37"/>
        <end position="59"/>
    </location>
</feature>
<comment type="catalytic activity">
    <reaction evidence="5">
        <text>a quinone + NADH + 5 H(+)(in) = a quinol + NAD(+) + 4 H(+)(out)</text>
        <dbReference type="Rhea" id="RHEA:57888"/>
        <dbReference type="ChEBI" id="CHEBI:15378"/>
        <dbReference type="ChEBI" id="CHEBI:24646"/>
        <dbReference type="ChEBI" id="CHEBI:57540"/>
        <dbReference type="ChEBI" id="CHEBI:57945"/>
        <dbReference type="ChEBI" id="CHEBI:132124"/>
    </reaction>
</comment>
<gene>
    <name evidence="5" type="primary">nuoN</name>
    <name evidence="8" type="ORF">LCR_02580</name>
</gene>
<evidence type="ECO:0000313" key="9">
    <source>
        <dbReference type="Proteomes" id="UP000078435"/>
    </source>
</evidence>
<protein>
    <recommendedName>
        <fullName evidence="5">NADH-quinone oxidoreductase subunit N</fullName>
        <ecNumber evidence="5">7.1.1.-</ecNumber>
    </recommendedName>
    <alternativeName>
        <fullName evidence="5">NADH dehydrogenase I subunit N</fullName>
    </alternativeName>
    <alternativeName>
        <fullName evidence="5">NDH-1 subunit N</fullName>
    </alternativeName>
</protein>
<dbReference type="GO" id="GO:0042773">
    <property type="term" value="P:ATP synthesis coupled electron transport"/>
    <property type="evidence" value="ECO:0007669"/>
    <property type="project" value="InterPro"/>
</dbReference>
<dbReference type="EC" id="7.1.1.-" evidence="5"/>
<dbReference type="Pfam" id="PF00361">
    <property type="entry name" value="Proton_antipo_M"/>
    <property type="match status" value="1"/>
</dbReference>
<evidence type="ECO:0000256" key="3">
    <source>
        <dbReference type="ARBA" id="ARBA00022989"/>
    </source>
</evidence>
<dbReference type="InterPro" id="IPR010096">
    <property type="entry name" value="NADH-Q_OxRdtase_suN/2"/>
</dbReference>
<comment type="similarity">
    <text evidence="5">Belongs to the complex I subunit 2 family.</text>
</comment>
<dbReference type="EMBL" id="JMGO02000016">
    <property type="protein sequence ID" value="KXU78799.1"/>
    <property type="molecule type" value="Genomic_DNA"/>
</dbReference>
<keyword evidence="3 5" id="KW-1133">Transmembrane helix</keyword>
<evidence type="ECO:0000256" key="4">
    <source>
        <dbReference type="ARBA" id="ARBA00023136"/>
    </source>
</evidence>
<keyword evidence="4 5" id="KW-0472">Membrane</keyword>
<keyword evidence="2 5" id="KW-0812">Transmembrane</keyword>
<evidence type="ECO:0000256" key="6">
    <source>
        <dbReference type="RuleBase" id="RU000320"/>
    </source>
</evidence>
<evidence type="ECO:0000259" key="7">
    <source>
        <dbReference type="Pfam" id="PF00361"/>
    </source>
</evidence>
<reference evidence="8 9" key="1">
    <citation type="submission" date="2016-02" db="EMBL/GenBank/DDBJ databases">
        <title>Draft genome sequence of Aeromonas trota strain 1999lcr isolated from cerebrospinal fluid (CSF).</title>
        <authorList>
            <person name="Dallagassa C.B."/>
            <person name="Prediger K.C."/>
            <person name="Weiss V.A."/>
            <person name="Assis F.E."/>
            <person name="Baura V."/>
            <person name="Cruz L.M."/>
            <person name="Souza E.M."/>
            <person name="Pedrosa F.O."/>
            <person name="Fadel-Picheth C.M."/>
        </authorList>
    </citation>
    <scope>NUCLEOTIDE SEQUENCE [LARGE SCALE GENOMIC DNA]</scope>
    <source>
        <strain evidence="8 9">1999lcr</strain>
    </source>
</reference>
<dbReference type="NCBIfam" id="TIGR01770">
    <property type="entry name" value="NDH_I_N"/>
    <property type="match status" value="1"/>
</dbReference>
<dbReference type="NCBIfam" id="NF004439">
    <property type="entry name" value="PRK05777.1-1"/>
    <property type="match status" value="1"/>
</dbReference>
<keyword evidence="5" id="KW-0874">Quinone</keyword>
<feature type="transmembrane region" description="Helical" evidence="5">
    <location>
        <begin position="447"/>
        <end position="470"/>
    </location>
</feature>
<feature type="transmembrane region" description="Helical" evidence="5">
    <location>
        <begin position="126"/>
        <end position="147"/>
    </location>
</feature>
<feature type="transmembrane region" description="Helical" evidence="5">
    <location>
        <begin position="271"/>
        <end position="290"/>
    </location>
</feature>
<dbReference type="Proteomes" id="UP000078435">
    <property type="component" value="Unassembled WGS sequence"/>
</dbReference>
<comment type="caution">
    <text evidence="8">The sequence shown here is derived from an EMBL/GenBank/DDBJ whole genome shotgun (WGS) entry which is preliminary data.</text>
</comment>
<sequence>MTFTASQLLALLPLLLTTGAMAALMLAIAWRRCITTAYTVTIVGLNLALFSLPIVMAQGDQGVTPLLQVDSYAVFYMGLVLVGALATCTFGQSWLKAYPDNREEFFLLLLIATAGGLVLACSRHLASLFIGIEMLTLPMFGLVGYAYRERHSLEASIKYMVLSAAATAFLLFGMALLYAQAGSLSFSDLGLTLAQSPAHHPLLMGGLGLMLVGFAFKLSLAPFHLWTPDVYEGAPAPVATFLATVSKVAVFAVLLRFYLAVPAAADPMIHWLLAAMAVISILIGNLLALVQTNLKRMLGYSSISHFGYLLAVIVASRFGQMPVEAAGVYLLMYLFTSLGAFGVVSMMSSPYRGKDADSLHSYRGLFWHRPYLTAVLTVMMLSLAGIPMTLGFIGKFYLIGVTVEARLWWLSGTIVLGSALGLFYYLKVMVTLYLREPGMQQRDASADWALSSGGVVVLLSAVLVLLLGLYPQPVISLVQGFQQVVLQ</sequence>
<dbReference type="PANTHER" id="PTHR22773">
    <property type="entry name" value="NADH DEHYDROGENASE"/>
    <property type="match status" value="1"/>
</dbReference>
<feature type="transmembrane region" description="Helical" evidence="5">
    <location>
        <begin position="159"/>
        <end position="181"/>
    </location>
</feature>
<proteinExistence type="inferred from homology"/>
<keyword evidence="5" id="KW-0813">Transport</keyword>